<reference evidence="1 3" key="1">
    <citation type="submission" date="2016-02" db="EMBL/GenBank/DDBJ databases">
        <authorList>
            <person name="Holder M.E."/>
            <person name="Ajami N.J."/>
            <person name="Petrosino J.F."/>
        </authorList>
    </citation>
    <scope>NUCLEOTIDE SEQUENCE [LARGE SCALE GENOMIC DNA]</scope>
    <source>
        <strain evidence="1 3">CCUG 32990</strain>
    </source>
</reference>
<dbReference type="KEGG" id="chg:AXF12_04410"/>
<name>A0AAX2GWL5_9FLAO</name>
<dbReference type="Proteomes" id="UP000065822">
    <property type="component" value="Chromosome"/>
</dbReference>
<dbReference type="EMBL" id="LT906449">
    <property type="protein sequence ID" value="SNV07076.1"/>
    <property type="molecule type" value="Genomic_DNA"/>
</dbReference>
<dbReference type="Proteomes" id="UP000215539">
    <property type="component" value="Chromosome 1"/>
</dbReference>
<evidence type="ECO:0000313" key="4">
    <source>
        <dbReference type="Proteomes" id="UP000215539"/>
    </source>
</evidence>
<keyword evidence="3" id="KW-1185">Reference proteome</keyword>
<accession>A0AAX2GWL5</accession>
<reference evidence="2 4" key="2">
    <citation type="submission" date="2017-06" db="EMBL/GenBank/DDBJ databases">
        <authorList>
            <consortium name="Pathogen Informatics"/>
        </authorList>
    </citation>
    <scope>NUCLEOTIDE SEQUENCE [LARGE SCALE GENOMIC DNA]</scope>
    <source>
        <strain evidence="2 4">NCTC12947</strain>
    </source>
</reference>
<protein>
    <recommendedName>
        <fullName evidence="5">Addiction module toxin RelE</fullName>
    </recommendedName>
</protein>
<gene>
    <name evidence="1" type="ORF">AXF12_04410</name>
    <name evidence="2" type="ORF">SAMEA44541418_00851</name>
</gene>
<evidence type="ECO:0000313" key="3">
    <source>
        <dbReference type="Proteomes" id="UP000065822"/>
    </source>
</evidence>
<dbReference type="Gene3D" id="3.30.2310.20">
    <property type="entry name" value="RelE-like"/>
    <property type="match status" value="1"/>
</dbReference>
<evidence type="ECO:0000313" key="1">
    <source>
        <dbReference type="EMBL" id="AMD84822.1"/>
    </source>
</evidence>
<organism evidence="2 4">
    <name type="scientific">Capnocytophaga haemolytica</name>
    <dbReference type="NCBI Taxonomy" id="45243"/>
    <lineage>
        <taxon>Bacteria</taxon>
        <taxon>Pseudomonadati</taxon>
        <taxon>Bacteroidota</taxon>
        <taxon>Flavobacteriia</taxon>
        <taxon>Flavobacteriales</taxon>
        <taxon>Flavobacteriaceae</taxon>
        <taxon>Capnocytophaga</taxon>
    </lineage>
</organism>
<evidence type="ECO:0008006" key="5">
    <source>
        <dbReference type="Google" id="ProtNLM"/>
    </source>
</evidence>
<dbReference type="EMBL" id="CP014227">
    <property type="protein sequence ID" value="AMD84822.1"/>
    <property type="molecule type" value="Genomic_DNA"/>
</dbReference>
<dbReference type="InterPro" id="IPR035093">
    <property type="entry name" value="RelE/ParE_toxin_dom_sf"/>
</dbReference>
<evidence type="ECO:0000313" key="2">
    <source>
        <dbReference type="EMBL" id="SNV07076.1"/>
    </source>
</evidence>
<proteinExistence type="predicted"/>
<dbReference type="AlphaFoldDB" id="A0AAX2GWL5"/>
<sequence length="92" mass="10995">MQKINWTFSAKIAYHNQLIFWKEHNQSESYPLKIIKEVNAIETILMNNPFVGKMVIEDPSYRQILVLKCFWIYYTVTEDTINIVAFKSTYQL</sequence>